<name>A0A8W8HSQ6_MAGGI</name>
<keyword evidence="1" id="KW-0732">Signal</keyword>
<dbReference type="Gene3D" id="2.60.40.1900">
    <property type="entry name" value="Beta-microseminoprotein (PSP94) domain"/>
    <property type="match status" value="1"/>
</dbReference>
<accession>A0A8W8HSQ6</accession>
<dbReference type="EnsemblMetazoa" id="G10868.6">
    <property type="protein sequence ID" value="G10868.6:cds"/>
    <property type="gene ID" value="G10868"/>
</dbReference>
<keyword evidence="3" id="KW-1185">Reference proteome</keyword>
<dbReference type="OrthoDB" id="6141963at2759"/>
<evidence type="ECO:0000256" key="1">
    <source>
        <dbReference type="SAM" id="SignalP"/>
    </source>
</evidence>
<organism evidence="2 3">
    <name type="scientific">Magallana gigas</name>
    <name type="common">Pacific oyster</name>
    <name type="synonym">Crassostrea gigas</name>
    <dbReference type="NCBI Taxonomy" id="29159"/>
    <lineage>
        <taxon>Eukaryota</taxon>
        <taxon>Metazoa</taxon>
        <taxon>Spiralia</taxon>
        <taxon>Lophotrochozoa</taxon>
        <taxon>Mollusca</taxon>
        <taxon>Bivalvia</taxon>
        <taxon>Autobranchia</taxon>
        <taxon>Pteriomorphia</taxon>
        <taxon>Ostreida</taxon>
        <taxon>Ostreoidea</taxon>
        <taxon>Ostreidae</taxon>
        <taxon>Magallana</taxon>
    </lineage>
</organism>
<evidence type="ECO:0008006" key="4">
    <source>
        <dbReference type="Google" id="ProtNLM"/>
    </source>
</evidence>
<feature type="signal peptide" evidence="1">
    <location>
        <begin position="1"/>
        <end position="20"/>
    </location>
</feature>
<evidence type="ECO:0000313" key="3">
    <source>
        <dbReference type="Proteomes" id="UP000005408"/>
    </source>
</evidence>
<feature type="chain" id="PRO_5036451685" description="Beta-microseminoprotein" evidence="1">
    <location>
        <begin position="21"/>
        <end position="111"/>
    </location>
</feature>
<proteinExistence type="predicted"/>
<sequence length="111" mass="12262">MGRLTIFVSIFCVLFVYSEASCWSERRGNGYYCTYGNMFLHKGESYFNATAPNCHKCTCSEDAYRLNCCSLGNTITMIPDDCEIKQVGCNQEAVSKADRSKPCNGPVGGIV</sequence>
<protein>
    <recommendedName>
        <fullName evidence="4">Beta-microseminoprotein</fullName>
    </recommendedName>
</protein>
<dbReference type="Proteomes" id="UP000005408">
    <property type="component" value="Unassembled WGS sequence"/>
</dbReference>
<reference evidence="2" key="1">
    <citation type="submission" date="2022-08" db="UniProtKB">
        <authorList>
            <consortium name="EnsemblMetazoa"/>
        </authorList>
    </citation>
    <scope>IDENTIFICATION</scope>
    <source>
        <strain evidence="2">05x7-T-G4-1.051#20</strain>
    </source>
</reference>
<dbReference type="AlphaFoldDB" id="A0A8W8HSQ6"/>
<evidence type="ECO:0000313" key="2">
    <source>
        <dbReference type="EnsemblMetazoa" id="G10868.6:cds"/>
    </source>
</evidence>